<sequence>MEIAGKSCSFAFRVIPAMGAMALALIYTSAPCQADELFIPESNSLKRHQNSMPLHFSDSAFGMDNKDLEEAVQNLRSNAMSGTQRQLNYQWLQMHSELSVNEERYGLPKRKRPVTGGKAVNQILKMGWRTYWEQKEQQNKHGLLPSKGGKMQFEQTGALEYDVRLSGDKLNFSFELEF</sequence>
<name>A0ABQ6LXJ4_9GAMM</name>
<proteinExistence type="predicted"/>
<keyword evidence="3" id="KW-1185">Reference proteome</keyword>
<organism evidence="2 3">
    <name type="scientific">Biformimicrobium ophioploci</name>
    <dbReference type="NCBI Taxonomy" id="3036711"/>
    <lineage>
        <taxon>Bacteria</taxon>
        <taxon>Pseudomonadati</taxon>
        <taxon>Pseudomonadota</taxon>
        <taxon>Gammaproteobacteria</taxon>
        <taxon>Cellvibrionales</taxon>
        <taxon>Microbulbiferaceae</taxon>
        <taxon>Biformimicrobium</taxon>
    </lineage>
</organism>
<dbReference type="Proteomes" id="UP001224392">
    <property type="component" value="Unassembled WGS sequence"/>
</dbReference>
<reference evidence="2 3" key="1">
    <citation type="submission" date="2023-04" db="EMBL/GenBank/DDBJ databases">
        <title>Marinobulbifer ophiurae gen. nov., sp. Nov., isolate from tissue of brittle star Ophioplocus japonicus.</title>
        <authorList>
            <person name="Kawano K."/>
            <person name="Sawayama S."/>
            <person name="Nakagawa S."/>
        </authorList>
    </citation>
    <scope>NUCLEOTIDE SEQUENCE [LARGE SCALE GENOMIC DNA]</scope>
    <source>
        <strain evidence="2 3">NKW57</strain>
    </source>
</reference>
<comment type="caution">
    <text evidence="2">The sequence shown here is derived from an EMBL/GenBank/DDBJ whole genome shotgun (WGS) entry which is preliminary data.</text>
</comment>
<keyword evidence="1" id="KW-0732">Signal</keyword>
<accession>A0ABQ6LXJ4</accession>
<feature type="chain" id="PRO_5045756930" evidence="1">
    <location>
        <begin position="35"/>
        <end position="178"/>
    </location>
</feature>
<evidence type="ECO:0000256" key="1">
    <source>
        <dbReference type="SAM" id="SignalP"/>
    </source>
</evidence>
<gene>
    <name evidence="2" type="ORF">MNKW57_10630</name>
</gene>
<dbReference type="EMBL" id="BSYJ01000002">
    <property type="protein sequence ID" value="GMG86742.1"/>
    <property type="molecule type" value="Genomic_DNA"/>
</dbReference>
<evidence type="ECO:0000313" key="2">
    <source>
        <dbReference type="EMBL" id="GMG86742.1"/>
    </source>
</evidence>
<feature type="signal peptide" evidence="1">
    <location>
        <begin position="1"/>
        <end position="34"/>
    </location>
</feature>
<evidence type="ECO:0000313" key="3">
    <source>
        <dbReference type="Proteomes" id="UP001224392"/>
    </source>
</evidence>
<dbReference type="RefSeq" id="WP_285763312.1">
    <property type="nucleotide sequence ID" value="NZ_BSYJ01000002.1"/>
</dbReference>
<protein>
    <submittedName>
        <fullName evidence="2">Uncharacterized protein</fullName>
    </submittedName>
</protein>